<keyword evidence="5" id="KW-0552">Olfaction</keyword>
<dbReference type="GO" id="GO:0005886">
    <property type="term" value="C:plasma membrane"/>
    <property type="evidence" value="ECO:0007669"/>
    <property type="project" value="UniProtKB-SubCell"/>
</dbReference>
<dbReference type="Pfam" id="PF02949">
    <property type="entry name" value="7tm_6"/>
    <property type="match status" value="1"/>
</dbReference>
<feature type="transmembrane region" description="Helical" evidence="10">
    <location>
        <begin position="48"/>
        <end position="65"/>
    </location>
</feature>
<keyword evidence="8" id="KW-0675">Receptor</keyword>
<gene>
    <name evidence="11" type="ORF">GE061_010914</name>
</gene>
<comment type="caution">
    <text evidence="11">The sequence shown here is derived from an EMBL/GenBank/DDBJ whole genome shotgun (WGS) entry which is preliminary data.</text>
</comment>
<keyword evidence="2" id="KW-1003">Cell membrane</keyword>
<keyword evidence="12" id="KW-1185">Reference proteome</keyword>
<feature type="transmembrane region" description="Helical" evidence="10">
    <location>
        <begin position="289"/>
        <end position="313"/>
    </location>
</feature>
<protein>
    <recommendedName>
        <fullName evidence="13">Odorant receptor</fullName>
    </recommendedName>
</protein>
<proteinExistence type="predicted"/>
<evidence type="ECO:0000256" key="5">
    <source>
        <dbReference type="ARBA" id="ARBA00022725"/>
    </source>
</evidence>
<reference evidence="11" key="1">
    <citation type="journal article" date="2021" name="Mol. Ecol. Resour.">
        <title>Apolygus lucorum genome provides insights into omnivorousness and mesophyll feeding.</title>
        <authorList>
            <person name="Liu Y."/>
            <person name="Liu H."/>
            <person name="Wang H."/>
            <person name="Huang T."/>
            <person name="Liu B."/>
            <person name="Yang B."/>
            <person name="Yin L."/>
            <person name="Li B."/>
            <person name="Zhang Y."/>
            <person name="Zhang S."/>
            <person name="Jiang F."/>
            <person name="Zhang X."/>
            <person name="Ren Y."/>
            <person name="Wang B."/>
            <person name="Wang S."/>
            <person name="Lu Y."/>
            <person name="Wu K."/>
            <person name="Fan W."/>
            <person name="Wang G."/>
        </authorList>
    </citation>
    <scope>NUCLEOTIDE SEQUENCE</scope>
    <source>
        <strain evidence="11">12Hb</strain>
    </source>
</reference>
<comment type="subcellular location">
    <subcellularLocation>
        <location evidence="1">Cell membrane</location>
        <topology evidence="1">Multi-pass membrane protein</topology>
    </subcellularLocation>
</comment>
<feature type="transmembrane region" description="Helical" evidence="10">
    <location>
        <begin position="383"/>
        <end position="401"/>
    </location>
</feature>
<keyword evidence="9" id="KW-0807">Transducer</keyword>
<evidence type="ECO:0000256" key="1">
    <source>
        <dbReference type="ARBA" id="ARBA00004651"/>
    </source>
</evidence>
<evidence type="ECO:0000256" key="8">
    <source>
        <dbReference type="ARBA" id="ARBA00023170"/>
    </source>
</evidence>
<dbReference type="AlphaFoldDB" id="A0A8S9XY58"/>
<keyword evidence="3" id="KW-0716">Sensory transduction</keyword>
<dbReference type="GO" id="GO:0004984">
    <property type="term" value="F:olfactory receptor activity"/>
    <property type="evidence" value="ECO:0007669"/>
    <property type="project" value="InterPro"/>
</dbReference>
<evidence type="ECO:0000256" key="7">
    <source>
        <dbReference type="ARBA" id="ARBA00023136"/>
    </source>
</evidence>
<organism evidence="11 12">
    <name type="scientific">Apolygus lucorum</name>
    <name type="common">Small green plant bug</name>
    <name type="synonym">Lygocoris lucorum</name>
    <dbReference type="NCBI Taxonomy" id="248454"/>
    <lineage>
        <taxon>Eukaryota</taxon>
        <taxon>Metazoa</taxon>
        <taxon>Ecdysozoa</taxon>
        <taxon>Arthropoda</taxon>
        <taxon>Hexapoda</taxon>
        <taxon>Insecta</taxon>
        <taxon>Pterygota</taxon>
        <taxon>Neoptera</taxon>
        <taxon>Paraneoptera</taxon>
        <taxon>Hemiptera</taxon>
        <taxon>Heteroptera</taxon>
        <taxon>Panheteroptera</taxon>
        <taxon>Cimicomorpha</taxon>
        <taxon>Miridae</taxon>
        <taxon>Mirini</taxon>
        <taxon>Apolygus</taxon>
    </lineage>
</organism>
<feature type="transmembrane region" description="Helical" evidence="10">
    <location>
        <begin position="122"/>
        <end position="146"/>
    </location>
</feature>
<evidence type="ECO:0000256" key="3">
    <source>
        <dbReference type="ARBA" id="ARBA00022606"/>
    </source>
</evidence>
<feature type="transmembrane region" description="Helical" evidence="10">
    <location>
        <begin position="449"/>
        <end position="466"/>
    </location>
</feature>
<keyword evidence="7 10" id="KW-0472">Membrane</keyword>
<dbReference type="GO" id="GO:0007165">
    <property type="term" value="P:signal transduction"/>
    <property type="evidence" value="ECO:0007669"/>
    <property type="project" value="UniProtKB-KW"/>
</dbReference>
<evidence type="ECO:0000313" key="11">
    <source>
        <dbReference type="EMBL" id="KAF6213198.1"/>
    </source>
</evidence>
<sequence>MWKPDNQIFYIPSQLLYSWNVVVLAVCTVGLLVKGCSTNDLVDRSESMDIFTLTGSALYKMVFFFNHHEELVDMVTCGLALVRYLPKDGRSIAVCFQNPLLDGFFSDNAMGFSPHPKILSTIIYMAADCYLFTSIYVAVGALQYLADQFEGMRYFNNNHESAADPRKKIEKSEMEIKKLILQLAVDGIRVRFIWVRSLRGIEGNNVADLNAKFAALEVPISEGTPWFPPTDVKKKIDAAVQHENYHAGQRTMGYRVYPQQDLSDPSHMFSFQLNALKSTTMWKPDNQKYYIPFMMLFAVNVFVLAICTVGLLLKGCSTKDLVDRSEAMDIFTLTGSALYKMVFFLYHYEQLVDMVTCGLALVRNLPEGWTKNCGLLSRIHYTAGFLVLLIWGLAPILKVMYGETTWAEMKLPINTYDPFDSTGFLFFLFYITGQYVLVLSAVIYMAADCYLFTSIYVAVGALQYIVDQFENMRDLNNNNKHTVADTMHDCLQECIEIHVHVLDYLRKTDKLFKSMILADVVHAVISLSFAMLQTSESKGIFEGVKMVLFVQVCFVHQFLNSHFGQELIDKQDNLAKQIITDIPWTDASRKFKKSYYIMLTCVREPFKLSAWNVYFLQYATFLEFSKTMIQYYMVLQEVQDEAEVS</sequence>
<feature type="transmembrane region" description="Helical" evidence="10">
    <location>
        <begin position="421"/>
        <end position="442"/>
    </location>
</feature>
<evidence type="ECO:0000256" key="4">
    <source>
        <dbReference type="ARBA" id="ARBA00022692"/>
    </source>
</evidence>
<dbReference type="PANTHER" id="PTHR21137:SF35">
    <property type="entry name" value="ODORANT RECEPTOR 19A-RELATED"/>
    <property type="match status" value="1"/>
</dbReference>
<dbReference type="Proteomes" id="UP000466442">
    <property type="component" value="Unassembled WGS sequence"/>
</dbReference>
<evidence type="ECO:0000256" key="2">
    <source>
        <dbReference type="ARBA" id="ARBA00022475"/>
    </source>
</evidence>
<dbReference type="PANTHER" id="PTHR21137">
    <property type="entry name" value="ODORANT RECEPTOR"/>
    <property type="match status" value="1"/>
</dbReference>
<keyword evidence="6 10" id="KW-1133">Transmembrane helix</keyword>
<evidence type="ECO:0000313" key="12">
    <source>
        <dbReference type="Proteomes" id="UP000466442"/>
    </source>
</evidence>
<feature type="transmembrane region" description="Helical" evidence="10">
    <location>
        <begin position="16"/>
        <end position="36"/>
    </location>
</feature>
<dbReference type="OrthoDB" id="6629856at2759"/>
<evidence type="ECO:0000256" key="6">
    <source>
        <dbReference type="ARBA" id="ARBA00022989"/>
    </source>
</evidence>
<evidence type="ECO:0000256" key="9">
    <source>
        <dbReference type="ARBA" id="ARBA00023224"/>
    </source>
</evidence>
<dbReference type="InterPro" id="IPR004117">
    <property type="entry name" value="7tm6_olfct_rcpt"/>
</dbReference>
<name>A0A8S9XY58_APOLU</name>
<evidence type="ECO:0008006" key="13">
    <source>
        <dbReference type="Google" id="ProtNLM"/>
    </source>
</evidence>
<dbReference type="GO" id="GO:0005549">
    <property type="term" value="F:odorant binding"/>
    <property type="evidence" value="ECO:0007669"/>
    <property type="project" value="InterPro"/>
</dbReference>
<dbReference type="EMBL" id="WIXP02000003">
    <property type="protein sequence ID" value="KAF6213198.1"/>
    <property type="molecule type" value="Genomic_DNA"/>
</dbReference>
<keyword evidence="4 10" id="KW-0812">Transmembrane</keyword>
<evidence type="ECO:0000256" key="10">
    <source>
        <dbReference type="SAM" id="Phobius"/>
    </source>
</evidence>
<accession>A0A8S9XY58</accession>